<accession>A0A1L7XQH3</accession>
<dbReference type="InterPro" id="IPR000254">
    <property type="entry name" value="CBD"/>
</dbReference>
<dbReference type="GO" id="GO:0005975">
    <property type="term" value="P:carbohydrate metabolic process"/>
    <property type="evidence" value="ECO:0007669"/>
    <property type="project" value="InterPro"/>
</dbReference>
<proteinExistence type="predicted"/>
<evidence type="ECO:0000259" key="4">
    <source>
        <dbReference type="PROSITE" id="PS51164"/>
    </source>
</evidence>
<reference evidence="5 6" key="1">
    <citation type="submission" date="2016-03" db="EMBL/GenBank/DDBJ databases">
        <authorList>
            <person name="Ploux O."/>
        </authorList>
    </citation>
    <scope>NUCLEOTIDE SEQUENCE [LARGE SCALE GENOMIC DNA]</scope>
    <source>
        <strain evidence="5 6">UAMH 11012</strain>
    </source>
</reference>
<keyword evidence="1 3" id="KW-0732">Signal</keyword>
<evidence type="ECO:0000256" key="1">
    <source>
        <dbReference type="ARBA" id="ARBA00022729"/>
    </source>
</evidence>
<keyword evidence="6" id="KW-1185">Reference proteome</keyword>
<dbReference type="Proteomes" id="UP000184330">
    <property type="component" value="Unassembled WGS sequence"/>
</dbReference>
<evidence type="ECO:0000256" key="2">
    <source>
        <dbReference type="SAM" id="MobiDB-lite"/>
    </source>
</evidence>
<feature type="compositionally biased region" description="Polar residues" evidence="2">
    <location>
        <begin position="653"/>
        <end position="665"/>
    </location>
</feature>
<feature type="domain" description="CBM1" evidence="4">
    <location>
        <begin position="804"/>
        <end position="840"/>
    </location>
</feature>
<feature type="region of interest" description="Disordered" evidence="2">
    <location>
        <begin position="242"/>
        <end position="357"/>
    </location>
</feature>
<dbReference type="EMBL" id="FJOG01000043">
    <property type="protein sequence ID" value="CZR67296.1"/>
    <property type="molecule type" value="Genomic_DNA"/>
</dbReference>
<feature type="chain" id="PRO_5012340600" description="CBM1 domain-containing protein" evidence="3">
    <location>
        <begin position="30"/>
        <end position="845"/>
    </location>
</feature>
<feature type="compositionally biased region" description="Low complexity" evidence="2">
    <location>
        <begin position="280"/>
        <end position="296"/>
    </location>
</feature>
<gene>
    <name evidence="5" type="ORF">PAC_17195</name>
</gene>
<dbReference type="SMART" id="SM00236">
    <property type="entry name" value="fCBD"/>
    <property type="match status" value="1"/>
</dbReference>
<evidence type="ECO:0000313" key="6">
    <source>
        <dbReference type="Proteomes" id="UP000184330"/>
    </source>
</evidence>
<feature type="signal peptide" evidence="3">
    <location>
        <begin position="1"/>
        <end position="29"/>
    </location>
</feature>
<feature type="region of interest" description="Disordered" evidence="2">
    <location>
        <begin position="203"/>
        <end position="222"/>
    </location>
</feature>
<evidence type="ECO:0000256" key="3">
    <source>
        <dbReference type="SAM" id="SignalP"/>
    </source>
</evidence>
<dbReference type="AlphaFoldDB" id="A0A1L7XQH3"/>
<name>A0A1L7XQH3_9HELO</name>
<dbReference type="OrthoDB" id="2151161at2759"/>
<organism evidence="5 6">
    <name type="scientific">Phialocephala subalpina</name>
    <dbReference type="NCBI Taxonomy" id="576137"/>
    <lineage>
        <taxon>Eukaryota</taxon>
        <taxon>Fungi</taxon>
        <taxon>Dikarya</taxon>
        <taxon>Ascomycota</taxon>
        <taxon>Pezizomycotina</taxon>
        <taxon>Leotiomycetes</taxon>
        <taxon>Helotiales</taxon>
        <taxon>Mollisiaceae</taxon>
        <taxon>Phialocephala</taxon>
        <taxon>Phialocephala fortinii species complex</taxon>
    </lineage>
</organism>
<dbReference type="Pfam" id="PF00734">
    <property type="entry name" value="CBM_1"/>
    <property type="match status" value="1"/>
</dbReference>
<dbReference type="SUPFAM" id="SSF57180">
    <property type="entry name" value="Cellulose-binding domain"/>
    <property type="match status" value="1"/>
</dbReference>
<feature type="compositionally biased region" description="Basic residues" evidence="2">
    <location>
        <begin position="666"/>
        <end position="675"/>
    </location>
</feature>
<feature type="region of interest" description="Disordered" evidence="2">
    <location>
        <begin position="653"/>
        <end position="676"/>
    </location>
</feature>
<evidence type="ECO:0000313" key="5">
    <source>
        <dbReference type="EMBL" id="CZR67296.1"/>
    </source>
</evidence>
<dbReference type="PROSITE" id="PS51164">
    <property type="entry name" value="CBM1_2"/>
    <property type="match status" value="1"/>
</dbReference>
<dbReference type="GO" id="GO:0005576">
    <property type="term" value="C:extracellular region"/>
    <property type="evidence" value="ECO:0007669"/>
    <property type="project" value="InterPro"/>
</dbReference>
<feature type="compositionally biased region" description="Polar residues" evidence="2">
    <location>
        <begin position="313"/>
        <end position="338"/>
    </location>
</feature>
<dbReference type="InterPro" id="IPR035971">
    <property type="entry name" value="CBD_sf"/>
</dbReference>
<sequence>MRYHSLFYASVLPVAIVAQSGAFIGSGSAHPTALPYQSNTTTKWNSTYPIPRNASTNASSKIKSHPAPSGYSTSLAPTPSANVTGVYILSFNGSKTAAVESSKPHTPYTKSSGPLFTNTTEGFSRSTGTGKPVISGSAPLPYHTAPAITTASSFESTETASASSHLPFTNGVSAFFTNSTSAPAPTGGFAHASGTAPSAGFAHPTGVSNITKPATKIPSALPSGTGRLPFSVGSSAHFANGTASASGEAGPTGTGGFPHTSGTGASTGFAKPTGSQGFTSAAAEISSVPSSSATSSVPPTGRLPLSSGGAHFLNSTSGGVAQPTGSGFISHASGTGASSGFAKPTEPSSFTKPAANSSAHASATSRLPFTTSAGFFFNSTSGVAQPTGTGYAHVSGTGVSSGFAKPTGEGNYTSPALNTKPVSSSSTVRLPFKSTSSIFFGNSTIGSAAPTVVASSGVLPTKPFPTGTFSSPVATSSGRLPYTKSSGLVFTNSTSIAITYPTGIASSSAVPSGPRSSGVLSSGSLSGSAPFPYTKTSGHLNSTTSIKISSTASDIFPSGALPTGIVSSGSSATATALPYSRPSGPLFTNSTAPAFSTGVLPTGIFSSGAYATGTGYPISKPVTTVNATSSVLPSSSTALPFQSANVTSSASSIAPLTSTPASPKASSKHGSHPHTKQTVTITVTASPVTITVGESTVTTTQIRTPSITSSAGSSAPGTASDEITTVTVTHSASSLPLSATSSTFTSLPTGKVQVPTSSSNATIPLSTGVSKSAPSASVTTLITKVSSSGTPISSTSASASASAAVVPEYYQCGGLNWTGSTTCAKGNVCKKWNPYYSQCIDERYA</sequence>
<dbReference type="GO" id="GO:0030248">
    <property type="term" value="F:cellulose binding"/>
    <property type="evidence" value="ECO:0007669"/>
    <property type="project" value="InterPro"/>
</dbReference>
<dbReference type="PROSITE" id="PS00562">
    <property type="entry name" value="CBM1_1"/>
    <property type="match status" value="1"/>
</dbReference>
<protein>
    <recommendedName>
        <fullName evidence="4">CBM1 domain-containing protein</fullName>
    </recommendedName>
</protein>